<dbReference type="AlphaFoldDB" id="Z9JR21"/>
<keyword evidence="4" id="KW-0804">Transcription</keyword>
<dbReference type="SUPFAM" id="SSF55781">
    <property type="entry name" value="GAF domain-like"/>
    <property type="match status" value="1"/>
</dbReference>
<dbReference type="Pfam" id="PF13185">
    <property type="entry name" value="GAF_2"/>
    <property type="match status" value="1"/>
</dbReference>
<dbReference type="PROSITE" id="PS50921">
    <property type="entry name" value="ANTAR"/>
    <property type="match status" value="1"/>
</dbReference>
<dbReference type="GO" id="GO:0016301">
    <property type="term" value="F:kinase activity"/>
    <property type="evidence" value="ECO:0007669"/>
    <property type="project" value="UniProtKB-KW"/>
</dbReference>
<dbReference type="OrthoDB" id="3820533at2"/>
<dbReference type="SUPFAM" id="SSF52172">
    <property type="entry name" value="CheY-like"/>
    <property type="match status" value="1"/>
</dbReference>
<dbReference type="InterPro" id="IPR005561">
    <property type="entry name" value="ANTAR"/>
</dbReference>
<evidence type="ECO:0000313" key="6">
    <source>
        <dbReference type="EMBL" id="EWS80468.1"/>
    </source>
</evidence>
<keyword evidence="7" id="KW-1185">Reference proteome</keyword>
<dbReference type="eggNOG" id="COG3707">
    <property type="taxonomic scope" value="Bacteria"/>
</dbReference>
<evidence type="ECO:0000259" key="5">
    <source>
        <dbReference type="PROSITE" id="PS50921"/>
    </source>
</evidence>
<evidence type="ECO:0000256" key="2">
    <source>
        <dbReference type="ARBA" id="ARBA00022777"/>
    </source>
</evidence>
<dbReference type="InterPro" id="IPR003018">
    <property type="entry name" value="GAF"/>
</dbReference>
<dbReference type="Pfam" id="PF03861">
    <property type="entry name" value="ANTAR"/>
    <property type="match status" value="1"/>
</dbReference>
<name>Z9JR21_9MICO</name>
<dbReference type="InterPro" id="IPR036388">
    <property type="entry name" value="WH-like_DNA-bd_sf"/>
</dbReference>
<organism evidence="6 7">
    <name type="scientific">Brachybacterium phenoliresistens</name>
    <dbReference type="NCBI Taxonomy" id="396014"/>
    <lineage>
        <taxon>Bacteria</taxon>
        <taxon>Bacillati</taxon>
        <taxon>Actinomycetota</taxon>
        <taxon>Actinomycetes</taxon>
        <taxon>Micrococcales</taxon>
        <taxon>Dermabacteraceae</taxon>
        <taxon>Brachybacterium</taxon>
    </lineage>
</organism>
<keyword evidence="1" id="KW-0808">Transferase</keyword>
<accession>Z9JR21</accession>
<dbReference type="Proteomes" id="UP000023067">
    <property type="component" value="Unassembled WGS sequence"/>
</dbReference>
<gene>
    <name evidence="6" type="ORF">BF93_03645</name>
</gene>
<feature type="domain" description="ANTAR" evidence="5">
    <location>
        <begin position="169"/>
        <end position="230"/>
    </location>
</feature>
<dbReference type="SMART" id="SM00065">
    <property type="entry name" value="GAF"/>
    <property type="match status" value="1"/>
</dbReference>
<dbReference type="STRING" id="396014.BF93_03645"/>
<dbReference type="PATRIC" id="fig|396014.3.peg.2760"/>
<dbReference type="InterPro" id="IPR012074">
    <property type="entry name" value="GAF_ANTAR"/>
</dbReference>
<evidence type="ECO:0000256" key="4">
    <source>
        <dbReference type="ARBA" id="ARBA00023163"/>
    </source>
</evidence>
<protein>
    <submittedName>
        <fullName evidence="6">Response regulator receiver protein</fullName>
    </submittedName>
</protein>
<dbReference type="GO" id="GO:0003723">
    <property type="term" value="F:RNA binding"/>
    <property type="evidence" value="ECO:0007669"/>
    <property type="project" value="InterPro"/>
</dbReference>
<dbReference type="EMBL" id="JDYK01000015">
    <property type="protein sequence ID" value="EWS80468.1"/>
    <property type="molecule type" value="Genomic_DNA"/>
</dbReference>
<reference evidence="6 7" key="1">
    <citation type="submission" date="2014-02" db="EMBL/GenBank/DDBJ databases">
        <title>Genome sequence of Brachybacterium phenoliresistens strain W13A50.</title>
        <authorList>
            <person name="Wang X."/>
        </authorList>
    </citation>
    <scope>NUCLEOTIDE SEQUENCE [LARGE SCALE GENOMIC DNA]</scope>
    <source>
        <strain evidence="6 7">W13A50</strain>
    </source>
</reference>
<dbReference type="Gene3D" id="1.10.10.10">
    <property type="entry name" value="Winged helix-like DNA-binding domain superfamily/Winged helix DNA-binding domain"/>
    <property type="match status" value="1"/>
</dbReference>
<sequence length="244" mass="26826">MSAPEQTRDAMTSMERLLLESEDIAGFLEEFIEHLAQRLSTGDEPVWCGVSLRRQRRSTTVVTSGPHALEIDALQYASPDGPCLTAMREQTVIRVGDVREDGRWPQFHSAADQQGVRSVLAVPFALRGEAQAALNIYSSSPHDFDPRKIEVIQLEVDRASSGLLLAIRLADGRDAEEDLRASMQSRTTIDLATGIIMAQNRCTQQEALEILTAASNHRNEKLRDVALALVVSLNGGPPTHGFVR</sequence>
<dbReference type="SMART" id="SM01012">
    <property type="entry name" value="ANTAR"/>
    <property type="match status" value="1"/>
</dbReference>
<dbReference type="HOGENOM" id="CLU_074354_0_2_11"/>
<comment type="caution">
    <text evidence="6">The sequence shown here is derived from an EMBL/GenBank/DDBJ whole genome shotgun (WGS) entry which is preliminary data.</text>
</comment>
<dbReference type="Gene3D" id="3.30.450.40">
    <property type="match status" value="1"/>
</dbReference>
<evidence type="ECO:0000256" key="1">
    <source>
        <dbReference type="ARBA" id="ARBA00022679"/>
    </source>
</evidence>
<keyword evidence="3" id="KW-0805">Transcription regulation</keyword>
<evidence type="ECO:0000256" key="3">
    <source>
        <dbReference type="ARBA" id="ARBA00023015"/>
    </source>
</evidence>
<proteinExistence type="predicted"/>
<evidence type="ECO:0000313" key="7">
    <source>
        <dbReference type="Proteomes" id="UP000023067"/>
    </source>
</evidence>
<keyword evidence="2" id="KW-0418">Kinase</keyword>
<dbReference type="InterPro" id="IPR011006">
    <property type="entry name" value="CheY-like_superfamily"/>
</dbReference>
<dbReference type="InterPro" id="IPR029016">
    <property type="entry name" value="GAF-like_dom_sf"/>
</dbReference>
<dbReference type="PIRSF" id="PIRSF036625">
    <property type="entry name" value="GAF_ANTAR"/>
    <property type="match status" value="1"/>
</dbReference>